<feature type="domain" description="ZMYM2-like/QRICH1 C-terminal" evidence="6">
    <location>
        <begin position="227"/>
        <end position="297"/>
    </location>
</feature>
<evidence type="ECO:0000313" key="8">
    <source>
        <dbReference type="Proteomes" id="UP000694844"/>
    </source>
</evidence>
<dbReference type="Pfam" id="PF00589">
    <property type="entry name" value="Phage_integrase"/>
    <property type="match status" value="1"/>
</dbReference>
<dbReference type="Pfam" id="PF25561">
    <property type="entry name" value="QRICH1"/>
    <property type="match status" value="1"/>
</dbReference>
<dbReference type="Proteomes" id="UP000694844">
    <property type="component" value="Chromosome 1"/>
</dbReference>
<evidence type="ECO:0000259" key="5">
    <source>
        <dbReference type="Pfam" id="PF00589"/>
    </source>
</evidence>
<keyword evidence="8" id="KW-1185">Reference proteome</keyword>
<reference evidence="8" key="1">
    <citation type="submission" date="2024-06" db="UniProtKB">
        <authorList>
            <consortium name="RefSeq"/>
        </authorList>
    </citation>
    <scope>NUCLEOTIDE SEQUENCE [LARGE SCALE GENOMIC DNA]</scope>
</reference>
<dbReference type="InterPro" id="IPR052787">
    <property type="entry name" value="MAVS"/>
</dbReference>
<dbReference type="PANTHER" id="PTHR21446">
    <property type="entry name" value="DUF3504 DOMAIN-CONTAINING PROTEIN"/>
    <property type="match status" value="1"/>
</dbReference>
<dbReference type="OrthoDB" id="10040310at2759"/>
<feature type="domain" description="Tyr recombinase" evidence="5">
    <location>
        <begin position="320"/>
        <end position="427"/>
    </location>
</feature>
<keyword evidence="1" id="KW-1017">Isopeptide bond</keyword>
<dbReference type="InterPro" id="IPR013762">
    <property type="entry name" value="Integrase-like_cat_sf"/>
</dbReference>
<dbReference type="GeneID" id="111114806"/>
<name>A0A8B8C1S7_CRAVI</name>
<dbReference type="RefSeq" id="XP_022308996.1">
    <property type="nucleotide sequence ID" value="XM_022453288.1"/>
</dbReference>
<evidence type="ECO:0000256" key="2">
    <source>
        <dbReference type="ARBA" id="ARBA00022553"/>
    </source>
</evidence>
<evidence type="ECO:0000313" key="9">
    <source>
        <dbReference type="RefSeq" id="XP_022308996.1"/>
    </source>
</evidence>
<proteinExistence type="predicted"/>
<dbReference type="PANTHER" id="PTHR21446:SF12">
    <property type="entry name" value="POTASSIUM CHANNEL TETRAMERIZATION DOMAIN CONTAINING 1"/>
    <property type="match status" value="1"/>
</dbReference>
<dbReference type="KEGG" id="cvn:111114806"/>
<reference evidence="9" key="2">
    <citation type="submission" date="2025-08" db="UniProtKB">
        <authorList>
            <consortium name="RefSeq"/>
        </authorList>
    </citation>
    <scope>IDENTIFICATION</scope>
    <source>
        <tissue evidence="9">Whole sample</tissue>
    </source>
</reference>
<dbReference type="InterPro" id="IPR021893">
    <property type="entry name" value="ZMYM2-like_C"/>
</dbReference>
<dbReference type="InterPro" id="IPR011010">
    <property type="entry name" value="DNA_brk_join_enz"/>
</dbReference>
<evidence type="ECO:0000256" key="3">
    <source>
        <dbReference type="ARBA" id="ARBA00022843"/>
    </source>
</evidence>
<evidence type="ECO:0000256" key="4">
    <source>
        <dbReference type="ARBA" id="ARBA00023172"/>
    </source>
</evidence>
<dbReference type="GO" id="GO:0003677">
    <property type="term" value="F:DNA binding"/>
    <property type="evidence" value="ECO:0007669"/>
    <property type="project" value="InterPro"/>
</dbReference>
<evidence type="ECO:0000259" key="6">
    <source>
        <dbReference type="Pfam" id="PF12012"/>
    </source>
</evidence>
<dbReference type="Gene3D" id="1.10.443.10">
    <property type="entry name" value="Intergrase catalytic core"/>
    <property type="match status" value="1"/>
</dbReference>
<organism evidence="8 9">
    <name type="scientific">Crassostrea virginica</name>
    <name type="common">Eastern oyster</name>
    <dbReference type="NCBI Taxonomy" id="6565"/>
    <lineage>
        <taxon>Eukaryota</taxon>
        <taxon>Metazoa</taxon>
        <taxon>Spiralia</taxon>
        <taxon>Lophotrochozoa</taxon>
        <taxon>Mollusca</taxon>
        <taxon>Bivalvia</taxon>
        <taxon>Autobranchia</taxon>
        <taxon>Pteriomorphia</taxon>
        <taxon>Ostreida</taxon>
        <taxon>Ostreoidea</taxon>
        <taxon>Ostreidae</taxon>
        <taxon>Crassostrea</taxon>
    </lineage>
</organism>
<evidence type="ECO:0000256" key="1">
    <source>
        <dbReference type="ARBA" id="ARBA00022499"/>
    </source>
</evidence>
<protein>
    <submittedName>
        <fullName evidence="9">Uncharacterized protein LOC111114806</fullName>
    </submittedName>
</protein>
<dbReference type="SUPFAM" id="SSF56349">
    <property type="entry name" value="DNA breaking-rejoining enzymes"/>
    <property type="match status" value="1"/>
</dbReference>
<dbReference type="InterPro" id="IPR002104">
    <property type="entry name" value="Integrase_catalytic"/>
</dbReference>
<keyword evidence="3" id="KW-0832">Ubl conjugation</keyword>
<keyword evidence="4" id="KW-0233">DNA recombination</keyword>
<evidence type="ECO:0000259" key="7">
    <source>
        <dbReference type="Pfam" id="PF25561"/>
    </source>
</evidence>
<dbReference type="InterPro" id="IPR057926">
    <property type="entry name" value="QRICH1_dom"/>
</dbReference>
<feature type="domain" description="QRICH1-like" evidence="7">
    <location>
        <begin position="117"/>
        <end position="206"/>
    </location>
</feature>
<sequence>MGFRIYKGSAGKTRVRVVSAGISMEEDGLDFVLSQALDIAETEESLNEMNLTQTFNVCKEDSEDVPNFSLLEEFEIGGNIKLENTLRFGPPLSKDDIDTIKQSFESKNTRKNTNWSMTTFQEWRKHRMEITGAFIPDLVEMNDIEMNEWMTRFVLEASRKDGATYPPRSLYQLCVGLLRYNREKGNDSNFLDEKNLNFMGFRRALSAKMSELTAQGIGTVKKQAEPVSEKEEKILWEKNVLGNSTSKSLLLVYSVFFYNCKLFGLRGVDEHRNLSIGQFELHDMNDGERPYIVFRGRSSKTYKGGLNQRNVSPKTIKHIFTDMDLYNVYKEYMRLTTINDDDPNGVFYRRALEGKKFSKQCIGINKLSTLMKSICEEGGLEGNFSNHSGKRTCATALYQAGIEEQEIMNRTGHRSVDSVRQYKRPSDDMITEISSVLEPKRTKTSAACTITTPVCASVDGDTSASGAVFTHCTFNFTGL</sequence>
<dbReference type="GO" id="GO:0006310">
    <property type="term" value="P:DNA recombination"/>
    <property type="evidence" value="ECO:0007669"/>
    <property type="project" value="UniProtKB-KW"/>
</dbReference>
<dbReference type="Pfam" id="PF12012">
    <property type="entry name" value="DUF3504"/>
    <property type="match status" value="1"/>
</dbReference>
<dbReference type="AlphaFoldDB" id="A0A8B8C1S7"/>
<gene>
    <name evidence="9" type="primary">LOC111114806</name>
</gene>
<accession>A0A8B8C1S7</accession>
<dbReference type="GO" id="GO:0015074">
    <property type="term" value="P:DNA integration"/>
    <property type="evidence" value="ECO:0007669"/>
    <property type="project" value="InterPro"/>
</dbReference>
<keyword evidence="2" id="KW-0597">Phosphoprotein</keyword>